<name>A0A6M6JPP4_9PSEU</name>
<dbReference type="RefSeq" id="WP_172163526.1">
    <property type="nucleotide sequence ID" value="NZ_CP053564.1"/>
</dbReference>
<dbReference type="Proteomes" id="UP000505377">
    <property type="component" value="Chromosome"/>
</dbReference>
<organism evidence="1 2">
    <name type="scientific">Pseudonocardia broussonetiae</name>
    <dbReference type="NCBI Taxonomy" id="2736640"/>
    <lineage>
        <taxon>Bacteria</taxon>
        <taxon>Bacillati</taxon>
        <taxon>Actinomycetota</taxon>
        <taxon>Actinomycetes</taxon>
        <taxon>Pseudonocardiales</taxon>
        <taxon>Pseudonocardiaceae</taxon>
        <taxon>Pseudonocardia</taxon>
    </lineage>
</organism>
<sequence>MSTPPDTGDLEATAERVRKLSEQVMAKARENGLAWLEGYERLLTTMLDFEEQAAKNTGVDWATKLATTHADFVRQTSEVVLGTLRNQLKS</sequence>
<keyword evidence="2" id="KW-1185">Reference proteome</keyword>
<accession>A0A6M6JPP4</accession>
<evidence type="ECO:0000313" key="2">
    <source>
        <dbReference type="Proteomes" id="UP000505377"/>
    </source>
</evidence>
<dbReference type="EMBL" id="CP053564">
    <property type="protein sequence ID" value="QJY48927.1"/>
    <property type="molecule type" value="Genomic_DNA"/>
</dbReference>
<dbReference type="KEGG" id="pbro:HOP40_26710"/>
<protein>
    <submittedName>
        <fullName evidence="1">Uncharacterized protein</fullName>
    </submittedName>
</protein>
<gene>
    <name evidence="1" type="ORF">HOP40_26710</name>
</gene>
<reference evidence="1 2" key="1">
    <citation type="submission" date="2020-05" db="EMBL/GenBank/DDBJ databases">
        <authorList>
            <person name="Mo P."/>
        </authorList>
    </citation>
    <scope>NUCLEOTIDE SEQUENCE [LARGE SCALE GENOMIC DNA]</scope>
    <source>
        <strain evidence="1 2">Gen01</strain>
    </source>
</reference>
<proteinExistence type="predicted"/>
<dbReference type="AlphaFoldDB" id="A0A6M6JPP4"/>
<evidence type="ECO:0000313" key="1">
    <source>
        <dbReference type="EMBL" id="QJY48927.1"/>
    </source>
</evidence>